<proteinExistence type="predicted"/>
<gene>
    <name evidence="1" type="ORF">BpHYR1_001068</name>
</gene>
<evidence type="ECO:0000313" key="2">
    <source>
        <dbReference type="Proteomes" id="UP000276133"/>
    </source>
</evidence>
<sequence length="119" mass="14638">MNIFSLTLKNIHESYSYFYAEKKIMLKKLKKSHFDLLVLLVKSKLIKFKIVRTKWHICKWQINSIFVYRYKINLNSVADKELSCTNRWKRYYNVDFWISNALVCKEDFKRKERCFHCII</sequence>
<protein>
    <submittedName>
        <fullName evidence="1">Uncharacterized protein</fullName>
    </submittedName>
</protein>
<organism evidence="1 2">
    <name type="scientific">Brachionus plicatilis</name>
    <name type="common">Marine rotifer</name>
    <name type="synonym">Brachionus muelleri</name>
    <dbReference type="NCBI Taxonomy" id="10195"/>
    <lineage>
        <taxon>Eukaryota</taxon>
        <taxon>Metazoa</taxon>
        <taxon>Spiralia</taxon>
        <taxon>Gnathifera</taxon>
        <taxon>Rotifera</taxon>
        <taxon>Eurotatoria</taxon>
        <taxon>Monogononta</taxon>
        <taxon>Pseudotrocha</taxon>
        <taxon>Ploima</taxon>
        <taxon>Brachionidae</taxon>
        <taxon>Brachionus</taxon>
    </lineage>
</organism>
<dbReference type="EMBL" id="REGN01002806">
    <property type="protein sequence ID" value="RNA26091.1"/>
    <property type="molecule type" value="Genomic_DNA"/>
</dbReference>
<dbReference type="AlphaFoldDB" id="A0A3M7RRC8"/>
<keyword evidence="2" id="KW-1185">Reference proteome</keyword>
<comment type="caution">
    <text evidence="1">The sequence shown here is derived from an EMBL/GenBank/DDBJ whole genome shotgun (WGS) entry which is preliminary data.</text>
</comment>
<reference evidence="1 2" key="1">
    <citation type="journal article" date="2018" name="Sci. Rep.">
        <title>Genomic signatures of local adaptation to the degree of environmental predictability in rotifers.</title>
        <authorList>
            <person name="Franch-Gras L."/>
            <person name="Hahn C."/>
            <person name="Garcia-Roger E.M."/>
            <person name="Carmona M.J."/>
            <person name="Serra M."/>
            <person name="Gomez A."/>
        </authorList>
    </citation>
    <scope>NUCLEOTIDE SEQUENCE [LARGE SCALE GENOMIC DNA]</scope>
    <source>
        <strain evidence="1">HYR1</strain>
    </source>
</reference>
<dbReference type="Proteomes" id="UP000276133">
    <property type="component" value="Unassembled WGS sequence"/>
</dbReference>
<name>A0A3M7RRC8_BRAPC</name>
<evidence type="ECO:0000313" key="1">
    <source>
        <dbReference type="EMBL" id="RNA26091.1"/>
    </source>
</evidence>
<accession>A0A3M7RRC8</accession>